<comment type="caution">
    <text evidence="2">The sequence shown here is derived from an EMBL/GenBank/DDBJ whole genome shotgun (WGS) entry which is preliminary data.</text>
</comment>
<evidence type="ECO:0000313" key="2">
    <source>
        <dbReference type="EMBL" id="MBB4173985.1"/>
    </source>
</evidence>
<name>A0A7W6M7Q2_9RHOB</name>
<feature type="signal peptide" evidence="1">
    <location>
        <begin position="1"/>
        <end position="18"/>
    </location>
</feature>
<dbReference type="EMBL" id="JACIFU010000002">
    <property type="protein sequence ID" value="MBB4173985.1"/>
    <property type="molecule type" value="Genomic_DNA"/>
</dbReference>
<organism evidence="2 3">
    <name type="scientific">Sulfitobacter noctilucicola</name>
    <dbReference type="NCBI Taxonomy" id="1342301"/>
    <lineage>
        <taxon>Bacteria</taxon>
        <taxon>Pseudomonadati</taxon>
        <taxon>Pseudomonadota</taxon>
        <taxon>Alphaproteobacteria</taxon>
        <taxon>Rhodobacterales</taxon>
        <taxon>Roseobacteraceae</taxon>
        <taxon>Sulfitobacter</taxon>
    </lineage>
</organism>
<protein>
    <submittedName>
        <fullName evidence="2">Outer membrane murein-binding lipoprotein Lpp</fullName>
    </submittedName>
</protein>
<dbReference type="PROSITE" id="PS51257">
    <property type="entry name" value="PROKAR_LIPOPROTEIN"/>
    <property type="match status" value="1"/>
</dbReference>
<reference evidence="2 3" key="1">
    <citation type="submission" date="2020-08" db="EMBL/GenBank/DDBJ databases">
        <title>Genomic Encyclopedia of Type Strains, Phase IV (KMG-IV): sequencing the most valuable type-strain genomes for metagenomic binning, comparative biology and taxonomic classification.</title>
        <authorList>
            <person name="Goeker M."/>
        </authorList>
    </citation>
    <scope>NUCLEOTIDE SEQUENCE [LARGE SCALE GENOMIC DNA]</scope>
    <source>
        <strain evidence="2 3">DSM 101015</strain>
    </source>
</reference>
<accession>A0A7W6M7Q2</accession>
<feature type="chain" id="PRO_5030881005" evidence="1">
    <location>
        <begin position="19"/>
        <end position="194"/>
    </location>
</feature>
<proteinExistence type="predicted"/>
<dbReference type="OrthoDB" id="5339359at2"/>
<sequence length="194" mass="21280">MKLLIVLLCTALLSACSARGPQPGAARDVAALAASLQALSPDVDPAEARRAAALSYETTFRLAQAYGITDPALIHNAKVNAGLRPRGLCYHWAEDMQARLSAENFRTLGLTRAIANSETRLLIDHSTLVIVAKGDVMENGVVIDPWRYAGKLFWAPVRDDTRYEWLRRKAVLEKRGLIRYAQRTEGSLAPLPAD</sequence>
<evidence type="ECO:0000256" key="1">
    <source>
        <dbReference type="SAM" id="SignalP"/>
    </source>
</evidence>
<gene>
    <name evidence="2" type="ORF">GGR93_001758</name>
</gene>
<evidence type="ECO:0000313" key="3">
    <source>
        <dbReference type="Proteomes" id="UP000565745"/>
    </source>
</evidence>
<keyword evidence="2" id="KW-0449">Lipoprotein</keyword>
<dbReference type="AlphaFoldDB" id="A0A7W6M7Q2"/>
<dbReference type="RefSeq" id="WP_025057198.1">
    <property type="nucleotide sequence ID" value="NZ_JACIFU010000002.1"/>
</dbReference>
<keyword evidence="3" id="KW-1185">Reference proteome</keyword>
<keyword evidence="1" id="KW-0732">Signal</keyword>
<dbReference type="Proteomes" id="UP000565745">
    <property type="component" value="Unassembled WGS sequence"/>
</dbReference>